<evidence type="ECO:0000313" key="2">
    <source>
        <dbReference type="Proteomes" id="UP001343600"/>
    </source>
</evidence>
<dbReference type="RefSeq" id="WP_122605184.1">
    <property type="nucleotide sequence ID" value="NZ_JAEIJH010000078.1"/>
</dbReference>
<gene>
    <name evidence="1" type="ORF">V2I87_24380</name>
</gene>
<proteinExistence type="predicted"/>
<dbReference type="EMBL" id="JAZEIP010000066">
    <property type="protein sequence ID" value="MEE4043244.1"/>
    <property type="molecule type" value="Genomic_DNA"/>
</dbReference>
<sequence length="114" mass="12644">MQLNLTITPANSLGEPIELEIITCWYVMEGDHVHCSCSSPELAKLMIKEMNNAYADEQSLATYIKHIETFTTAKGIIKTGSKLAKSASMQNEVTTLVAAYIKNQKSKNQKSKPH</sequence>
<keyword evidence="2" id="KW-1185">Reference proteome</keyword>
<evidence type="ECO:0000313" key="1">
    <source>
        <dbReference type="EMBL" id="MEE4043244.1"/>
    </source>
</evidence>
<accession>A0ABU7NFU1</accession>
<comment type="caution">
    <text evidence="1">The sequence shown here is derived from an EMBL/GenBank/DDBJ whole genome shotgun (WGS) entry which is preliminary data.</text>
</comment>
<organism evidence="1 2">
    <name type="scientific">Pseudomonas viridiflava</name>
    <name type="common">Phytomonas viridiflava</name>
    <dbReference type="NCBI Taxonomy" id="33069"/>
    <lineage>
        <taxon>Bacteria</taxon>
        <taxon>Pseudomonadati</taxon>
        <taxon>Pseudomonadota</taxon>
        <taxon>Gammaproteobacteria</taxon>
        <taxon>Pseudomonadales</taxon>
        <taxon>Pseudomonadaceae</taxon>
        <taxon>Pseudomonas</taxon>
    </lineage>
</organism>
<dbReference type="Proteomes" id="UP001343600">
    <property type="component" value="Unassembled WGS sequence"/>
</dbReference>
<reference evidence="1 2" key="1">
    <citation type="submission" date="2024-01" db="EMBL/GenBank/DDBJ databases">
        <title>Characterization of Pseudomonas viridiflava in Georgia, USA.</title>
        <authorList>
            <person name="Zhao M."/>
            <person name="Dutta B."/>
        </authorList>
    </citation>
    <scope>NUCLEOTIDE SEQUENCE [LARGE SCALE GENOMIC DNA]</scope>
    <source>
        <strain evidence="1 2">21GA0539</strain>
    </source>
</reference>
<name>A0ABU7NFU1_PSEVI</name>
<protein>
    <submittedName>
        <fullName evidence="1">Uncharacterized protein</fullName>
    </submittedName>
</protein>